<dbReference type="EMBL" id="PYAS01000029">
    <property type="protein sequence ID" value="PSL18793.1"/>
    <property type="molecule type" value="Genomic_DNA"/>
</dbReference>
<name>A0A2P8FAP2_9BACT</name>
<dbReference type="AlphaFoldDB" id="A0A2P8FAP2"/>
<comment type="caution">
    <text evidence="1">The sequence shown here is derived from an EMBL/GenBank/DDBJ whole genome shotgun (WGS) entry which is preliminary data.</text>
</comment>
<evidence type="ECO:0000313" key="2">
    <source>
        <dbReference type="Proteomes" id="UP000241964"/>
    </source>
</evidence>
<gene>
    <name evidence="1" type="ORF">CLV60_12922</name>
</gene>
<sequence length="36" mass="4272">MMQYSRPVKGQGGRLKFNFVPFMFIGAQWLSNFQFL</sequence>
<evidence type="ECO:0000313" key="1">
    <source>
        <dbReference type="EMBL" id="PSL18793.1"/>
    </source>
</evidence>
<protein>
    <submittedName>
        <fullName evidence="1">Uncharacterized protein</fullName>
    </submittedName>
</protein>
<proteinExistence type="predicted"/>
<dbReference type="Proteomes" id="UP000241964">
    <property type="component" value="Unassembled WGS sequence"/>
</dbReference>
<keyword evidence="2" id="KW-1185">Reference proteome</keyword>
<organism evidence="1 2">
    <name type="scientific">Dyadobacter jiangsuensis</name>
    <dbReference type="NCBI Taxonomy" id="1591085"/>
    <lineage>
        <taxon>Bacteria</taxon>
        <taxon>Pseudomonadati</taxon>
        <taxon>Bacteroidota</taxon>
        <taxon>Cytophagia</taxon>
        <taxon>Cytophagales</taxon>
        <taxon>Spirosomataceae</taxon>
        <taxon>Dyadobacter</taxon>
    </lineage>
</organism>
<reference evidence="1 2" key="1">
    <citation type="submission" date="2018-03" db="EMBL/GenBank/DDBJ databases">
        <title>Genomic Encyclopedia of Archaeal and Bacterial Type Strains, Phase II (KMG-II): from individual species to whole genera.</title>
        <authorList>
            <person name="Goeker M."/>
        </authorList>
    </citation>
    <scope>NUCLEOTIDE SEQUENCE [LARGE SCALE GENOMIC DNA]</scope>
    <source>
        <strain evidence="1 2">DSM 29057</strain>
    </source>
</reference>
<accession>A0A2P8FAP2</accession>